<accession>A0ABW4YUP7</accession>
<dbReference type="CDD" id="cd14814">
    <property type="entry name" value="Peptidase_M15"/>
    <property type="match status" value="1"/>
</dbReference>
<feature type="domain" description="Transglycosylase SLT" evidence="2">
    <location>
        <begin position="205"/>
        <end position="295"/>
    </location>
</feature>
<gene>
    <name evidence="4" type="ORF">ACFSNC_05790</name>
</gene>
<evidence type="ECO:0000313" key="5">
    <source>
        <dbReference type="Proteomes" id="UP001597299"/>
    </source>
</evidence>
<dbReference type="EMBL" id="JBHUHD010000001">
    <property type="protein sequence ID" value="MFD2139900.1"/>
    <property type="molecule type" value="Genomic_DNA"/>
</dbReference>
<evidence type="ECO:0000313" key="4">
    <source>
        <dbReference type="EMBL" id="MFD2139900.1"/>
    </source>
</evidence>
<keyword evidence="4" id="KW-0645">Protease</keyword>
<dbReference type="Pfam" id="PF01464">
    <property type="entry name" value="SLT"/>
    <property type="match status" value="1"/>
</dbReference>
<keyword evidence="4" id="KW-0378">Hydrolase</keyword>
<dbReference type="Gene3D" id="1.10.530.10">
    <property type="match status" value="1"/>
</dbReference>
<dbReference type="InterPro" id="IPR009045">
    <property type="entry name" value="Zn_M74/Hedgehog-like"/>
</dbReference>
<dbReference type="RefSeq" id="WP_246548959.1">
    <property type="nucleotide sequence ID" value="NZ_JAHBGB010000033.1"/>
</dbReference>
<dbReference type="PANTHER" id="PTHR34385:SF1">
    <property type="entry name" value="PEPTIDOGLYCAN L-ALANYL-D-GLUTAMATE ENDOPEPTIDASE CWLK"/>
    <property type="match status" value="1"/>
</dbReference>
<dbReference type="Pfam" id="PF02557">
    <property type="entry name" value="VanY"/>
    <property type="match status" value="1"/>
</dbReference>
<reference evidence="5" key="1">
    <citation type="journal article" date="2019" name="Int. J. Syst. Evol. Microbiol.">
        <title>The Global Catalogue of Microorganisms (GCM) 10K type strain sequencing project: providing services to taxonomists for standard genome sequencing and annotation.</title>
        <authorList>
            <consortium name="The Broad Institute Genomics Platform"/>
            <consortium name="The Broad Institute Genome Sequencing Center for Infectious Disease"/>
            <person name="Wu L."/>
            <person name="Ma J."/>
        </authorList>
    </citation>
    <scope>NUCLEOTIDE SEQUENCE [LARGE SCALE GENOMIC DNA]</scope>
    <source>
        <strain evidence="5">CCM 7435</strain>
    </source>
</reference>
<dbReference type="Gene3D" id="3.30.1380.10">
    <property type="match status" value="1"/>
</dbReference>
<comment type="similarity">
    <text evidence="1">Belongs to the virb1 family.</text>
</comment>
<keyword evidence="5" id="KW-1185">Reference proteome</keyword>
<protein>
    <submittedName>
        <fullName evidence="4">D-alanyl-D-alanine carboxypeptidase family protein</fullName>
    </submittedName>
</protein>
<dbReference type="InterPro" id="IPR052179">
    <property type="entry name" value="DD-CPase-like"/>
</dbReference>
<sequence>MDTLSIDPDRLRAELPELVSAAASVLPDDGWDEPELPAEAMPTQGLVPPPGPAPTLPVVPATPKQTLRSRLVPGKTPDHVDGLDDTFAERLNRMMEDAPEGVRGQLSILSGSRSNQRQAELFEEAVKKYGSPEAARKWVAPPGRSRHNHGTAVDLQYASDDAKAWVHANAARYGLRFPIVHEPWHIETSEARERVATPVAAKDFIEEAAFRTGVSARYLANLAKAESGFDPSASPDASSAKGLFQFTDGTWAQLIGESGLDYGLPANASVLDPRASAFMAAEYAKRNKRAMEGRLGRSITDGELYMGHFFDGPRAAEFIGAKEANPEAAAATLFQREAASNRTIFYAEDGRARTLSEVYGLLAAKVEGGEPVAASANSPLGRIDFTRTIAPTELIPPAPPPLVTEEEYEAIRMGHREETMGFWEAYGRSYADTTIIGRAYSMIGAPALRPDPTFRLDERNLAPLVEGLPEKYWDRFSDAVSAEHAAWIRSRALEEFEAQKAVEEMGWAGIGAEMLAGVTDAGAIAIGIATGGVAAGAATLARFGAVGARIAAAAGGAVGNVGTELALDVMGRPVEDRSLLFSAGVGALFGGAFGPIARNPATAQEAARIVHAARGLKQQLENSTALTPAPASAGAAANTSAIDPRLGDKAWTAVRDEDVAEAAMGSARLDVAGQVGSSPNPSARILGSSLFNNTVGNVDHRVNSMSADMETALLTKRWQTAWAQAREGAYRSWEKDLGYGVFRRPFHRREFSELVGDYIRTTDPLERAEFHPAVRQAGDAQAELNRRILGDLNNPLADRGLTGRPVAGYGDIPDDVHYLPRIPDAKKFNEALAAHGQRGVERFYAGAIRSAQPYIDEELLDKLSRGMVRNIYDRTWGVDDRLNMALAGRDEDFLRRFLAENAEFSEEEVERLMAGMARKPGGVDRHAKSRVLLDENFVLRGVNGYGTGDLSFKDLYVRDADFLFNSYSRHAAAKVALARQVIKSPTTGEVLQDGIVSDNEFERLLGIIRKRGIDEGIDLKQLDLDEKNLRWGYGRIRGNPDPATLNSGSDWLKAARGLQYLRLAGQFGFAQVGEIAATVTQVGLKATLQHLPAFRRLVNADGQWVLRHGLDREVEAIFGTGTDRLRGVHALTVDEYAGSPHALDRGRFVDKANAALDYGSSIVSDLSGMTAVNSALQRMAAKAIVQKFADLAAVPSKASLRRMAQLGLSEEMLGRILRQVEAHTGFADGALFGRKVRQLNLDTWQDMEARAAFELGVFRYSRKVIQENDVGSLHRWMSNPLMQTFLQFRTFMLTAWANQFLHNIHIRDWNAFAYFALSTLVGGLVYTVQTHLQALGRSDAEEWTRERLSPQSMALAAFQRNGWSSVIPSAVDSALFLTPRADPLFSFRNTGSASDAFLGSPVSGFVTDMRAAGAALVNPIAEGRDRTQQEYRALVRPLPLQNLMPFVQLYSTLVGGAPERKDGR</sequence>
<dbReference type="PANTHER" id="PTHR34385">
    <property type="entry name" value="D-ALANYL-D-ALANINE CARBOXYPEPTIDASE"/>
    <property type="match status" value="1"/>
</dbReference>
<dbReference type="InterPro" id="IPR023346">
    <property type="entry name" value="Lysozyme-like_dom_sf"/>
</dbReference>
<evidence type="ECO:0000256" key="1">
    <source>
        <dbReference type="ARBA" id="ARBA00009387"/>
    </source>
</evidence>
<evidence type="ECO:0000259" key="3">
    <source>
        <dbReference type="Pfam" id="PF02557"/>
    </source>
</evidence>
<feature type="domain" description="D-alanyl-D-alanine carboxypeptidase-like core" evidence="3">
    <location>
        <begin position="83"/>
        <end position="186"/>
    </location>
</feature>
<keyword evidence="4" id="KW-0121">Carboxypeptidase</keyword>
<dbReference type="InterPro" id="IPR003709">
    <property type="entry name" value="VanY-like_core_dom"/>
</dbReference>
<dbReference type="GO" id="GO:0004180">
    <property type="term" value="F:carboxypeptidase activity"/>
    <property type="evidence" value="ECO:0007669"/>
    <property type="project" value="UniProtKB-KW"/>
</dbReference>
<dbReference type="SUPFAM" id="SSF53955">
    <property type="entry name" value="Lysozyme-like"/>
    <property type="match status" value="1"/>
</dbReference>
<proteinExistence type="inferred from homology"/>
<name>A0ABW4YUP7_9HYPH</name>
<organism evidence="4 5">
    <name type="scientific">Ancylobacter oerskovii</name>
    <dbReference type="NCBI Taxonomy" id="459519"/>
    <lineage>
        <taxon>Bacteria</taxon>
        <taxon>Pseudomonadati</taxon>
        <taxon>Pseudomonadota</taxon>
        <taxon>Alphaproteobacteria</taxon>
        <taxon>Hyphomicrobiales</taxon>
        <taxon>Xanthobacteraceae</taxon>
        <taxon>Ancylobacter</taxon>
    </lineage>
</organism>
<comment type="caution">
    <text evidence="4">The sequence shown here is derived from an EMBL/GenBank/DDBJ whole genome shotgun (WGS) entry which is preliminary data.</text>
</comment>
<dbReference type="InterPro" id="IPR008258">
    <property type="entry name" value="Transglycosylase_SLT_dom_1"/>
</dbReference>
<dbReference type="SUPFAM" id="SSF55166">
    <property type="entry name" value="Hedgehog/DD-peptidase"/>
    <property type="match status" value="1"/>
</dbReference>
<dbReference type="Proteomes" id="UP001597299">
    <property type="component" value="Unassembled WGS sequence"/>
</dbReference>
<evidence type="ECO:0000259" key="2">
    <source>
        <dbReference type="Pfam" id="PF01464"/>
    </source>
</evidence>